<dbReference type="InterPro" id="IPR016024">
    <property type="entry name" value="ARM-type_fold"/>
</dbReference>
<dbReference type="AlphaFoldDB" id="A0A7R8ZPF9"/>
<keyword evidence="2" id="KW-0963">Cytoplasm</keyword>
<dbReference type="InterPro" id="IPR038904">
    <property type="entry name" value="BRAT1"/>
</dbReference>
<evidence type="ECO:0000256" key="3">
    <source>
        <dbReference type="SAM" id="MobiDB-lite"/>
    </source>
</evidence>
<evidence type="ECO:0000313" key="4">
    <source>
        <dbReference type="EMBL" id="CAD7227435.1"/>
    </source>
</evidence>
<dbReference type="EMBL" id="OB661139">
    <property type="protein sequence ID" value="CAD7227435.1"/>
    <property type="molecule type" value="Genomic_DNA"/>
</dbReference>
<dbReference type="PANTHER" id="PTHR21331">
    <property type="entry name" value="BRCA1-ASSOCIATED ATM ACTIVATOR 1"/>
    <property type="match status" value="1"/>
</dbReference>
<protein>
    <submittedName>
        <fullName evidence="4">Uncharacterized protein</fullName>
    </submittedName>
</protein>
<evidence type="ECO:0000256" key="2">
    <source>
        <dbReference type="ARBA" id="ARBA00022490"/>
    </source>
</evidence>
<organism evidence="4">
    <name type="scientific">Cyprideis torosa</name>
    <dbReference type="NCBI Taxonomy" id="163714"/>
    <lineage>
        <taxon>Eukaryota</taxon>
        <taxon>Metazoa</taxon>
        <taxon>Ecdysozoa</taxon>
        <taxon>Arthropoda</taxon>
        <taxon>Crustacea</taxon>
        <taxon>Oligostraca</taxon>
        <taxon>Ostracoda</taxon>
        <taxon>Podocopa</taxon>
        <taxon>Podocopida</taxon>
        <taxon>Cytherocopina</taxon>
        <taxon>Cytheroidea</taxon>
        <taxon>Cytherideidae</taxon>
        <taxon>Cyprideis</taxon>
    </lineage>
</organism>
<sequence length="1008" mass="112491">MDSGFGDSPQSFTSSEASENGRRVSLSQKFDVSLRTVRDNPEKHVHDDTLIEKLCSAVTSELSPSLIASIPSVAQFTRSVLGSNNYDPSVVKFALSIVTRLASNEEAFQTIKETIDVHSVLEGLAQSDQFQHPVIKIAFLKCLTALVQAQISIRWLSDSGLLFRCIHDGLLHASGYVNREARECFVKVLSSDLGQVSSSIASALLGLLPVHLRRLSAPALSMLEAFLSAFETVIQLKQPKEDILQTTNSLRDLLQRFIYDQSPSANSSDDASKILERAEYLFILLSGIHVQQTGSSPEAVFMFQTVYQTLLHRRLRIPRVDVTLGSGNGFSRSPSASTRLSGRECEAVIQLCSFTQQKVLPFLSLSVKDCSYQKSQLSLLAFQVIPLLVYFEAHYSDRLDSAYVAVNRRMSNSKNIAFRELHSVFREDVAQLNVEALEDLIVRTAGGLSRNAILFIEENEVTCLQCLLLITLAMVKQPERPGRKLISTVVDLLSDFLTAYKMSWSECYETKCLVLLLTHLCFREDTTPCITVKVFRAIRLALVAGALPLELMLSYTGDPSKASQIFLATFFRKELQSPHWEVRDSALETLATIVEISRSKCPSLQGWLKENDLVKSVVRSFLAGCSIYKRFPCGEGDHYIRAASLQLLKNCSEVRSIWEDLVEDETRIMDCSMAVLCSDPESVSRLAGVAFLSTVLFNEDIRNRLPSYMRQNMRCKLQAAAYGDLDSEVKCEAVKYWKKVLYEELSAIGYIDDNFPAKIYDKGTKKMLEMTPENIRKKLNRVLEDLSGKQERVGVCDGFKLVVNDLESVPKERTGAGCLVVLLEALNGETQQVQNLARSVLREFRDILIRYGVVKNSSHDSYFEPPPAKRRARASASTSSSTSSSSSSTSMKPKEKREGVVNGENTAALHPPDLSRDEMIETVLDLQDVDKIFESIIQETENLPLFNAVYSAQRNVPSVSKEEFLEKIQSMDLKEISAPPSHLVDQLLDDLLGELGAHPDVEVITDCY</sequence>
<dbReference type="GO" id="GO:0006974">
    <property type="term" value="P:DNA damage response"/>
    <property type="evidence" value="ECO:0007669"/>
    <property type="project" value="InterPro"/>
</dbReference>
<dbReference type="GO" id="GO:0008283">
    <property type="term" value="P:cell population proliferation"/>
    <property type="evidence" value="ECO:0007669"/>
    <property type="project" value="InterPro"/>
</dbReference>
<accession>A0A7R8ZPF9</accession>
<dbReference type="GO" id="GO:0005737">
    <property type="term" value="C:cytoplasm"/>
    <property type="evidence" value="ECO:0007669"/>
    <property type="project" value="UniProtKB-SubCell"/>
</dbReference>
<dbReference type="PANTHER" id="PTHR21331:SF2">
    <property type="entry name" value="BRCA1-ASSOCIATED ATM ACTIVATOR 1"/>
    <property type="match status" value="1"/>
</dbReference>
<feature type="compositionally biased region" description="Polar residues" evidence="3">
    <location>
        <begin position="8"/>
        <end position="18"/>
    </location>
</feature>
<dbReference type="OrthoDB" id="6342121at2759"/>
<dbReference type="SUPFAM" id="SSF48371">
    <property type="entry name" value="ARM repeat"/>
    <property type="match status" value="1"/>
</dbReference>
<evidence type="ECO:0000256" key="1">
    <source>
        <dbReference type="ARBA" id="ARBA00004496"/>
    </source>
</evidence>
<gene>
    <name evidence="4" type="ORF">CTOB1V02_LOCUS5342</name>
</gene>
<feature type="region of interest" description="Disordered" evidence="3">
    <location>
        <begin position="1"/>
        <end position="24"/>
    </location>
</feature>
<dbReference type="GO" id="GO:0005634">
    <property type="term" value="C:nucleus"/>
    <property type="evidence" value="ECO:0007669"/>
    <property type="project" value="TreeGrafter"/>
</dbReference>
<reference evidence="4" key="1">
    <citation type="submission" date="2020-11" db="EMBL/GenBank/DDBJ databases">
        <authorList>
            <person name="Tran Van P."/>
        </authorList>
    </citation>
    <scope>NUCLEOTIDE SEQUENCE</scope>
</reference>
<feature type="compositionally biased region" description="Low complexity" evidence="3">
    <location>
        <begin position="874"/>
        <end position="890"/>
    </location>
</feature>
<comment type="subcellular location">
    <subcellularLocation>
        <location evidence="1">Cytoplasm</location>
    </subcellularLocation>
</comment>
<proteinExistence type="predicted"/>
<feature type="region of interest" description="Disordered" evidence="3">
    <location>
        <begin position="859"/>
        <end position="912"/>
    </location>
</feature>
<name>A0A7R8ZPF9_9CRUS</name>